<keyword evidence="3" id="KW-1185">Reference proteome</keyword>
<dbReference type="AlphaFoldDB" id="A0A6G1GQ74"/>
<evidence type="ECO:0000313" key="3">
    <source>
        <dbReference type="Proteomes" id="UP000800041"/>
    </source>
</evidence>
<dbReference type="Proteomes" id="UP000800041">
    <property type="component" value="Unassembled WGS sequence"/>
</dbReference>
<protein>
    <submittedName>
        <fullName evidence="2">Uncharacterized protein</fullName>
    </submittedName>
</protein>
<organism evidence="2 3">
    <name type="scientific">Aulographum hederae CBS 113979</name>
    <dbReference type="NCBI Taxonomy" id="1176131"/>
    <lineage>
        <taxon>Eukaryota</taxon>
        <taxon>Fungi</taxon>
        <taxon>Dikarya</taxon>
        <taxon>Ascomycota</taxon>
        <taxon>Pezizomycotina</taxon>
        <taxon>Dothideomycetes</taxon>
        <taxon>Pleosporomycetidae</taxon>
        <taxon>Aulographales</taxon>
        <taxon>Aulographaceae</taxon>
    </lineage>
</organism>
<gene>
    <name evidence="2" type="ORF">K402DRAFT_397052</name>
</gene>
<sequence>MYFGASQRKSTFGDNETKEEDLVLSLQAGAGNYQLHVIARHRSRRRPDNHCADACKPPHPTALFKGFTLRVEPSDTAHAQCSSSLIYSQQRLSIPRPLHPPLHTPTSPPSPPAVDAATSINIPTRCRGLLNFAPTNKHNDWNSGLPRSDNAVG</sequence>
<feature type="region of interest" description="Disordered" evidence="1">
    <location>
        <begin position="94"/>
        <end position="117"/>
    </location>
</feature>
<evidence type="ECO:0000256" key="1">
    <source>
        <dbReference type="SAM" id="MobiDB-lite"/>
    </source>
</evidence>
<reference evidence="2" key="1">
    <citation type="journal article" date="2020" name="Stud. Mycol.">
        <title>101 Dothideomycetes genomes: a test case for predicting lifestyles and emergence of pathogens.</title>
        <authorList>
            <person name="Haridas S."/>
            <person name="Albert R."/>
            <person name="Binder M."/>
            <person name="Bloem J."/>
            <person name="Labutti K."/>
            <person name="Salamov A."/>
            <person name="Andreopoulos B."/>
            <person name="Baker S."/>
            <person name="Barry K."/>
            <person name="Bills G."/>
            <person name="Bluhm B."/>
            <person name="Cannon C."/>
            <person name="Castanera R."/>
            <person name="Culley D."/>
            <person name="Daum C."/>
            <person name="Ezra D."/>
            <person name="Gonzalez J."/>
            <person name="Henrissat B."/>
            <person name="Kuo A."/>
            <person name="Liang C."/>
            <person name="Lipzen A."/>
            <person name="Lutzoni F."/>
            <person name="Magnuson J."/>
            <person name="Mondo S."/>
            <person name="Nolan M."/>
            <person name="Ohm R."/>
            <person name="Pangilinan J."/>
            <person name="Park H.-J."/>
            <person name="Ramirez L."/>
            <person name="Alfaro M."/>
            <person name="Sun H."/>
            <person name="Tritt A."/>
            <person name="Yoshinaga Y."/>
            <person name="Zwiers L.-H."/>
            <person name="Turgeon B."/>
            <person name="Goodwin S."/>
            <person name="Spatafora J."/>
            <person name="Crous P."/>
            <person name="Grigoriev I."/>
        </authorList>
    </citation>
    <scope>NUCLEOTIDE SEQUENCE</scope>
    <source>
        <strain evidence="2">CBS 113979</strain>
    </source>
</reference>
<evidence type="ECO:0000313" key="2">
    <source>
        <dbReference type="EMBL" id="KAF1982899.1"/>
    </source>
</evidence>
<dbReference type="EMBL" id="ML977179">
    <property type="protein sequence ID" value="KAF1982899.1"/>
    <property type="molecule type" value="Genomic_DNA"/>
</dbReference>
<name>A0A6G1GQ74_9PEZI</name>
<accession>A0A6G1GQ74</accession>
<proteinExistence type="predicted"/>
<feature type="compositionally biased region" description="Pro residues" evidence="1">
    <location>
        <begin position="97"/>
        <end position="112"/>
    </location>
</feature>